<protein>
    <recommendedName>
        <fullName evidence="3">HMA domain-containing protein</fullName>
    </recommendedName>
</protein>
<dbReference type="STRING" id="393762.SAMN05660472_01545"/>
<dbReference type="OrthoDB" id="1955173at2"/>
<evidence type="ECO:0000313" key="2">
    <source>
        <dbReference type="Proteomes" id="UP000198718"/>
    </source>
</evidence>
<dbReference type="Proteomes" id="UP000198718">
    <property type="component" value="Unassembled WGS sequence"/>
</dbReference>
<dbReference type="RefSeq" id="WP_090552987.1">
    <property type="nucleotide sequence ID" value="NZ_FNFP01000002.1"/>
</dbReference>
<evidence type="ECO:0000313" key="1">
    <source>
        <dbReference type="EMBL" id="SDK54632.1"/>
    </source>
</evidence>
<dbReference type="SUPFAM" id="SSF55008">
    <property type="entry name" value="HMA, heavy metal-associated domain"/>
    <property type="match status" value="1"/>
</dbReference>
<reference evidence="1 2" key="1">
    <citation type="submission" date="2016-10" db="EMBL/GenBank/DDBJ databases">
        <authorList>
            <person name="de Groot N.N."/>
        </authorList>
    </citation>
    <scope>NUCLEOTIDE SEQUENCE [LARGE SCALE GENOMIC DNA]</scope>
    <source>
        <strain evidence="1 2">DSM 18346</strain>
    </source>
</reference>
<dbReference type="InterPro" id="IPR036163">
    <property type="entry name" value="HMA_dom_sf"/>
</dbReference>
<dbReference type="AlphaFoldDB" id="A0A1G9CSK9"/>
<sequence length="98" mass="11211">MSIYDKIRQLENERSITIRLLVPDMTTMEDYSIIAAELRKYNGIQAIGPYTNNNILKISYSPSSLSLDTIDYVISRLGYSQNIKKKGFYQAEPKRKGG</sequence>
<keyword evidence="2" id="KW-1185">Reference proteome</keyword>
<accession>A0A1G9CSK9</accession>
<proteinExistence type="predicted"/>
<dbReference type="GO" id="GO:0046872">
    <property type="term" value="F:metal ion binding"/>
    <property type="evidence" value="ECO:0007669"/>
    <property type="project" value="InterPro"/>
</dbReference>
<gene>
    <name evidence="1" type="ORF">SAMN05660472_01545</name>
</gene>
<evidence type="ECO:0008006" key="3">
    <source>
        <dbReference type="Google" id="ProtNLM"/>
    </source>
</evidence>
<organism evidence="1 2">
    <name type="scientific">Natronincola ferrireducens</name>
    <dbReference type="NCBI Taxonomy" id="393762"/>
    <lineage>
        <taxon>Bacteria</taxon>
        <taxon>Bacillati</taxon>
        <taxon>Bacillota</taxon>
        <taxon>Clostridia</taxon>
        <taxon>Peptostreptococcales</taxon>
        <taxon>Natronincolaceae</taxon>
        <taxon>Natronincola</taxon>
    </lineage>
</organism>
<name>A0A1G9CSK9_9FIRM</name>
<dbReference type="EMBL" id="FNFP01000002">
    <property type="protein sequence ID" value="SDK54632.1"/>
    <property type="molecule type" value="Genomic_DNA"/>
</dbReference>